<dbReference type="Proteomes" id="UP000310249">
    <property type="component" value="Unassembled WGS sequence"/>
</dbReference>
<sequence>MQFEAKNITFDFFRVNAACAEKVKKNNSSITSFKIYLLIVHGEFVGYHSDVTGKLKVEIRRLFSTGR</sequence>
<reference evidence="2" key="2">
    <citation type="submission" date="2019-06" db="EMBL/GenBank/DDBJ databases">
        <title>Co-occurence of chitin degradation, pigmentation and bioactivity in marine Pseudoalteromonas.</title>
        <authorList>
            <person name="Sonnenschein E.C."/>
            <person name="Bech P.K."/>
        </authorList>
    </citation>
    <scope>NUCLEOTIDE SEQUENCE [LARGE SCALE GENOMIC DNA]</scope>
    <source>
        <strain evidence="2">S2676</strain>
    </source>
</reference>
<gene>
    <name evidence="1" type="ORF">CWB99_10520</name>
</gene>
<protein>
    <submittedName>
        <fullName evidence="1">Uncharacterized protein</fullName>
    </submittedName>
</protein>
<comment type="caution">
    <text evidence="1">The sequence shown here is derived from an EMBL/GenBank/DDBJ whole genome shotgun (WGS) entry which is preliminary data.</text>
</comment>
<evidence type="ECO:0000313" key="1">
    <source>
        <dbReference type="EMBL" id="TMP28865.1"/>
    </source>
</evidence>
<evidence type="ECO:0000313" key="2">
    <source>
        <dbReference type="Proteomes" id="UP000310249"/>
    </source>
</evidence>
<reference evidence="1 2" key="1">
    <citation type="submission" date="2018-01" db="EMBL/GenBank/DDBJ databases">
        <authorList>
            <person name="Paulsen S."/>
            <person name="Gram L.K."/>
        </authorList>
    </citation>
    <scope>NUCLEOTIDE SEQUENCE [LARGE SCALE GENOMIC DNA]</scope>
    <source>
        <strain evidence="1 2">S2676</strain>
    </source>
</reference>
<organism evidence="1 2">
    <name type="scientific">Pseudoalteromonas rubra</name>
    <dbReference type="NCBI Taxonomy" id="43658"/>
    <lineage>
        <taxon>Bacteria</taxon>
        <taxon>Pseudomonadati</taxon>
        <taxon>Pseudomonadota</taxon>
        <taxon>Gammaproteobacteria</taxon>
        <taxon>Alteromonadales</taxon>
        <taxon>Pseudoalteromonadaceae</taxon>
        <taxon>Pseudoalteromonas</taxon>
    </lineage>
</organism>
<accession>A0A5S3WNH8</accession>
<proteinExistence type="predicted"/>
<dbReference type="EMBL" id="PNCI01000020">
    <property type="protein sequence ID" value="TMP28865.1"/>
    <property type="molecule type" value="Genomic_DNA"/>
</dbReference>
<name>A0A5S3WNH8_9GAMM</name>
<dbReference type="AlphaFoldDB" id="A0A5S3WNH8"/>